<keyword evidence="1" id="KW-0812">Transmembrane</keyword>
<reference evidence="3" key="2">
    <citation type="submission" date="2021-04" db="EMBL/GenBank/DDBJ databases">
        <authorList>
            <person name="Gilroy R."/>
        </authorList>
    </citation>
    <scope>NUCLEOTIDE SEQUENCE</scope>
    <source>
        <strain evidence="3">CHK195-9823</strain>
    </source>
</reference>
<organism evidence="3 4">
    <name type="scientific">Candidatus Blautia stercorigallinarum</name>
    <dbReference type="NCBI Taxonomy" id="2838501"/>
    <lineage>
        <taxon>Bacteria</taxon>
        <taxon>Bacillati</taxon>
        <taxon>Bacillota</taxon>
        <taxon>Clostridia</taxon>
        <taxon>Lachnospirales</taxon>
        <taxon>Lachnospiraceae</taxon>
        <taxon>Blautia</taxon>
    </lineage>
</organism>
<dbReference type="AlphaFoldDB" id="A0A9D1PE89"/>
<dbReference type="InterPro" id="IPR058484">
    <property type="entry name" value="DUF8171"/>
</dbReference>
<dbReference type="EMBL" id="DXIQ01000075">
    <property type="protein sequence ID" value="HIV39605.1"/>
    <property type="molecule type" value="Genomic_DNA"/>
</dbReference>
<feature type="transmembrane region" description="Helical" evidence="1">
    <location>
        <begin position="207"/>
        <end position="228"/>
    </location>
</feature>
<accession>A0A9D1PE89</accession>
<evidence type="ECO:0000256" key="1">
    <source>
        <dbReference type="SAM" id="Phobius"/>
    </source>
</evidence>
<evidence type="ECO:0000313" key="4">
    <source>
        <dbReference type="Proteomes" id="UP000886814"/>
    </source>
</evidence>
<keyword evidence="3" id="KW-0131">Cell cycle</keyword>
<comment type="caution">
    <text evidence="3">The sequence shown here is derived from an EMBL/GenBank/DDBJ whole genome shotgun (WGS) entry which is preliminary data.</text>
</comment>
<keyword evidence="1" id="KW-0472">Membrane</keyword>
<feature type="transmembrane region" description="Helical" evidence="1">
    <location>
        <begin position="248"/>
        <end position="271"/>
    </location>
</feature>
<feature type="domain" description="DUF8171" evidence="2">
    <location>
        <begin position="13"/>
        <end position="276"/>
    </location>
</feature>
<dbReference type="GO" id="GO:0051301">
    <property type="term" value="P:cell division"/>
    <property type="evidence" value="ECO:0007669"/>
    <property type="project" value="UniProtKB-KW"/>
</dbReference>
<dbReference type="Proteomes" id="UP000886814">
    <property type="component" value="Unassembled WGS sequence"/>
</dbReference>
<proteinExistence type="predicted"/>
<feature type="transmembrane region" description="Helical" evidence="1">
    <location>
        <begin position="166"/>
        <end position="186"/>
    </location>
</feature>
<feature type="transmembrane region" description="Helical" evidence="1">
    <location>
        <begin position="46"/>
        <end position="68"/>
    </location>
</feature>
<gene>
    <name evidence="3" type="ORF">H9747_11540</name>
</gene>
<dbReference type="Pfam" id="PF26509">
    <property type="entry name" value="DUF8171"/>
    <property type="match status" value="1"/>
</dbReference>
<protein>
    <submittedName>
        <fullName evidence="3">Cell division protein FtsQ</fullName>
    </submittedName>
</protein>
<name>A0A9D1PE89_9FIRM</name>
<feature type="transmembrane region" description="Helical" evidence="1">
    <location>
        <begin position="12"/>
        <end position="34"/>
    </location>
</feature>
<feature type="transmembrane region" description="Helical" evidence="1">
    <location>
        <begin position="113"/>
        <end position="132"/>
    </location>
</feature>
<reference evidence="3" key="1">
    <citation type="journal article" date="2021" name="PeerJ">
        <title>Extensive microbial diversity within the chicken gut microbiome revealed by metagenomics and culture.</title>
        <authorList>
            <person name="Gilroy R."/>
            <person name="Ravi A."/>
            <person name="Getino M."/>
            <person name="Pursley I."/>
            <person name="Horton D.L."/>
            <person name="Alikhan N.F."/>
            <person name="Baker D."/>
            <person name="Gharbi K."/>
            <person name="Hall N."/>
            <person name="Watson M."/>
            <person name="Adriaenssens E.M."/>
            <person name="Foster-Nyarko E."/>
            <person name="Jarju S."/>
            <person name="Secka A."/>
            <person name="Antonio M."/>
            <person name="Oren A."/>
            <person name="Chaudhuri R.R."/>
            <person name="La Ragione R."/>
            <person name="Hildebrand F."/>
            <person name="Pallen M.J."/>
        </authorList>
    </citation>
    <scope>NUCLEOTIDE SEQUENCE</scope>
    <source>
        <strain evidence="3">CHK195-9823</strain>
    </source>
</reference>
<keyword evidence="3" id="KW-0132">Cell division</keyword>
<keyword evidence="1" id="KW-1133">Transmembrane helix</keyword>
<evidence type="ECO:0000259" key="2">
    <source>
        <dbReference type="Pfam" id="PF26509"/>
    </source>
</evidence>
<evidence type="ECO:0000313" key="3">
    <source>
        <dbReference type="EMBL" id="HIV39605.1"/>
    </source>
</evidence>
<sequence>MKTQRLTQSQKLMVFVLTMSLYGLATLFTELIPSFQVGIVEFSVEYFLFIPLVLAMLFDPMSAALGAATGELVFSEIMLGQFGGLGELEKFITVTIGVYIAGRLVRNPKNRKMVGIAAISGVAIQQILGMIVDILKVQFAVQDFEAVPGLPQSVFATEGFACLNDIVFSGILFCMLPTLFLVPKLYGKIEPLLGMEPRTEKTALDPIGLKVLVCSLAAFAVAIASEMLAESGMSLIDWEASWAESGTAMAAGMAVAAAVAAAVAIIAILVIKKKADSAAERV</sequence>